<evidence type="ECO:0008006" key="5">
    <source>
        <dbReference type="Google" id="ProtNLM"/>
    </source>
</evidence>
<dbReference type="AlphaFoldDB" id="A0A1G9ILE9"/>
<dbReference type="Proteomes" id="UP000199107">
    <property type="component" value="Unassembled WGS sequence"/>
</dbReference>
<dbReference type="EMBL" id="FNGH01000003">
    <property type="protein sequence ID" value="SDL25991.1"/>
    <property type="molecule type" value="Genomic_DNA"/>
</dbReference>
<keyword evidence="4" id="KW-1185">Reference proteome</keyword>
<dbReference type="STRING" id="48727.SAMN05192555_103212"/>
<keyword evidence="2" id="KW-0812">Transmembrane</keyword>
<dbReference type="OrthoDB" id="358752at2"/>
<feature type="transmembrane region" description="Helical" evidence="2">
    <location>
        <begin position="80"/>
        <end position="100"/>
    </location>
</feature>
<feature type="transmembrane region" description="Helical" evidence="2">
    <location>
        <begin position="106"/>
        <end position="127"/>
    </location>
</feature>
<accession>A0A1G9ILE9</accession>
<protein>
    <recommendedName>
        <fullName evidence="5">Permease</fullName>
    </recommendedName>
</protein>
<name>A0A1G9ILE9_9GAMM</name>
<dbReference type="PANTHER" id="PTHR36838">
    <property type="entry name" value="AUXIN EFFLUX CARRIER FAMILY PROTEIN"/>
    <property type="match status" value="1"/>
</dbReference>
<proteinExistence type="predicted"/>
<sequence length="289" mass="31040">MSIMQPFFYVLGGMLLGRFFPQAKALLSKLLIRIFIPYVIVYNLLTYQPGTAEVAIFGFVFCVLLYFLAGLIWRDRITALSFSYLNIGWLGLPLAIAVFGDEASRIIIAAYIGSSVFGNIASSTALQPEAHWGMSMVRALKAPPVLAVLAGLSLQLVPFGSDLNIIAVGYEAAKQLMSIAGMAVLGMWLYSSKVTLGDLRASIPVACLRALAGGAIVAGFLWVSWRLGIDVVTDNALALFILPLLPPAANIVVLETYFRGTGESARFVASGTLISLGVITLILLMVPLF</sequence>
<keyword evidence="2" id="KW-0472">Membrane</keyword>
<feature type="transmembrane region" description="Helical" evidence="2">
    <location>
        <begin position="172"/>
        <end position="191"/>
    </location>
</feature>
<evidence type="ECO:0000313" key="3">
    <source>
        <dbReference type="EMBL" id="SDL25991.1"/>
    </source>
</evidence>
<feature type="transmembrane region" description="Helical" evidence="2">
    <location>
        <begin position="265"/>
        <end position="286"/>
    </location>
</feature>
<evidence type="ECO:0000313" key="4">
    <source>
        <dbReference type="Proteomes" id="UP000199107"/>
    </source>
</evidence>
<dbReference type="PANTHER" id="PTHR36838:SF3">
    <property type="entry name" value="TRANSPORTER AUXIN EFFLUX CARRIER EC FAMILY"/>
    <property type="match status" value="1"/>
</dbReference>
<feature type="transmembrane region" description="Helical" evidence="2">
    <location>
        <begin position="30"/>
        <end position="48"/>
    </location>
</feature>
<feature type="transmembrane region" description="Helical" evidence="2">
    <location>
        <begin position="54"/>
        <end position="73"/>
    </location>
</feature>
<organism evidence="3 4">
    <name type="scientific">Franzmannia pantelleriensis</name>
    <dbReference type="NCBI Taxonomy" id="48727"/>
    <lineage>
        <taxon>Bacteria</taxon>
        <taxon>Pseudomonadati</taxon>
        <taxon>Pseudomonadota</taxon>
        <taxon>Gammaproteobacteria</taxon>
        <taxon>Oceanospirillales</taxon>
        <taxon>Halomonadaceae</taxon>
        <taxon>Franzmannia</taxon>
    </lineage>
</organism>
<reference evidence="4" key="1">
    <citation type="submission" date="2016-10" db="EMBL/GenBank/DDBJ databases">
        <authorList>
            <person name="Varghese N."/>
            <person name="Submissions S."/>
        </authorList>
    </citation>
    <scope>NUCLEOTIDE SEQUENCE [LARGE SCALE GENOMIC DNA]</scope>
    <source>
        <strain evidence="4">AAP</strain>
    </source>
</reference>
<feature type="transmembrane region" description="Helical" evidence="2">
    <location>
        <begin position="203"/>
        <end position="225"/>
    </location>
</feature>
<dbReference type="RefSeq" id="WP_143025045.1">
    <property type="nucleotide sequence ID" value="NZ_FNGH01000003.1"/>
</dbReference>
<evidence type="ECO:0000256" key="1">
    <source>
        <dbReference type="ARBA" id="ARBA00022448"/>
    </source>
</evidence>
<feature type="transmembrane region" description="Helical" evidence="2">
    <location>
        <begin position="237"/>
        <end position="258"/>
    </location>
</feature>
<gene>
    <name evidence="3" type="ORF">SAMN05192555_103212</name>
</gene>
<evidence type="ECO:0000256" key="2">
    <source>
        <dbReference type="SAM" id="Phobius"/>
    </source>
</evidence>
<keyword evidence="2" id="KW-1133">Transmembrane helix</keyword>
<keyword evidence="1" id="KW-0813">Transport</keyword>